<dbReference type="Pfam" id="PF13629">
    <property type="entry name" value="T2SS-T3SS_pil_N"/>
    <property type="match status" value="1"/>
</dbReference>
<proteinExistence type="inferred from homology"/>
<evidence type="ECO:0000259" key="3">
    <source>
        <dbReference type="Pfam" id="PF00263"/>
    </source>
</evidence>
<dbReference type="EMBL" id="BJUK01000022">
    <property type="protein sequence ID" value="GEK47847.1"/>
    <property type="molecule type" value="Genomic_DNA"/>
</dbReference>
<dbReference type="PRINTS" id="PR00811">
    <property type="entry name" value="BCTERIALGSPD"/>
</dbReference>
<dbReference type="OrthoDB" id="9775455at2"/>
<evidence type="ECO:0000313" key="6">
    <source>
        <dbReference type="Proteomes" id="UP000321275"/>
    </source>
</evidence>
<dbReference type="RefSeq" id="WP_146803186.1">
    <property type="nucleotide sequence ID" value="NZ_BJUK01000022.1"/>
</dbReference>
<evidence type="ECO:0000259" key="4">
    <source>
        <dbReference type="Pfam" id="PF13629"/>
    </source>
</evidence>
<gene>
    <name evidence="5" type="ORF">HPA02_21300</name>
</gene>
<organism evidence="5 6">
    <name type="scientific">Bisbaumannia pacifica</name>
    <dbReference type="NCBI Taxonomy" id="77098"/>
    <lineage>
        <taxon>Bacteria</taxon>
        <taxon>Pseudomonadati</taxon>
        <taxon>Pseudomonadota</taxon>
        <taxon>Gammaproteobacteria</taxon>
        <taxon>Oceanospirillales</taxon>
        <taxon>Halomonadaceae</taxon>
        <taxon>Bisbaumannia</taxon>
    </lineage>
</organism>
<keyword evidence="6" id="KW-1185">Reference proteome</keyword>
<dbReference type="PANTHER" id="PTHR30332">
    <property type="entry name" value="PROBABLE GENERAL SECRETION PATHWAY PROTEIN D"/>
    <property type="match status" value="1"/>
</dbReference>
<feature type="chain" id="PRO_5021886081" evidence="2">
    <location>
        <begin position="29"/>
        <end position="441"/>
    </location>
</feature>
<dbReference type="Pfam" id="PF00263">
    <property type="entry name" value="Secretin"/>
    <property type="match status" value="1"/>
</dbReference>
<reference evidence="5 6" key="1">
    <citation type="submission" date="2019-07" db="EMBL/GenBank/DDBJ databases">
        <title>Whole genome shotgun sequence of Halomonas pacifica NBRC 102220.</title>
        <authorList>
            <person name="Hosoyama A."/>
            <person name="Uohara A."/>
            <person name="Ohji S."/>
            <person name="Ichikawa N."/>
        </authorList>
    </citation>
    <scope>NUCLEOTIDE SEQUENCE [LARGE SCALE GENOMIC DNA]</scope>
    <source>
        <strain evidence="5 6">NBRC 102220</strain>
    </source>
</reference>
<dbReference type="InterPro" id="IPR004846">
    <property type="entry name" value="T2SS/T3SS_dom"/>
</dbReference>
<dbReference type="PANTHER" id="PTHR30332:SF17">
    <property type="entry name" value="TYPE IV PILIATION SYSTEM PROTEIN DR_0774-RELATED"/>
    <property type="match status" value="1"/>
</dbReference>
<dbReference type="InterPro" id="IPR001775">
    <property type="entry name" value="GspD/PilQ"/>
</dbReference>
<comment type="similarity">
    <text evidence="1">Belongs to the bacterial secretin family.</text>
</comment>
<dbReference type="AlphaFoldDB" id="A0A510XAV6"/>
<dbReference type="GO" id="GO:0015627">
    <property type="term" value="C:type II protein secretion system complex"/>
    <property type="evidence" value="ECO:0007669"/>
    <property type="project" value="TreeGrafter"/>
</dbReference>
<dbReference type="GO" id="GO:0009306">
    <property type="term" value="P:protein secretion"/>
    <property type="evidence" value="ECO:0007669"/>
    <property type="project" value="InterPro"/>
</dbReference>
<evidence type="ECO:0000256" key="1">
    <source>
        <dbReference type="RuleBase" id="RU004003"/>
    </source>
</evidence>
<name>A0A510XAV6_9GAMM</name>
<feature type="domain" description="Pilus formation protein N-terminal" evidence="4">
    <location>
        <begin position="36"/>
        <end position="104"/>
    </location>
</feature>
<accession>A0A510XAV6</accession>
<feature type="signal peptide" evidence="2">
    <location>
        <begin position="1"/>
        <end position="28"/>
    </location>
</feature>
<dbReference type="InterPro" id="IPR050810">
    <property type="entry name" value="Bact_Secretion_Sys_Channel"/>
</dbReference>
<dbReference type="InterPro" id="IPR032789">
    <property type="entry name" value="T2SS-T3SS_pil_N"/>
</dbReference>
<evidence type="ECO:0000313" key="5">
    <source>
        <dbReference type="EMBL" id="GEK47847.1"/>
    </source>
</evidence>
<dbReference type="Proteomes" id="UP000321275">
    <property type="component" value="Unassembled WGS sequence"/>
</dbReference>
<sequence length="441" mass="47639">MARSTASRWLIRLVFLVLTLGAAPLVQADITPPSDRIIDVIVGDQQRLRLPRAVERTAIGSGEIANAQLVSDSELLITGLGVGATSLRVWFEGAGEPRLYRLEVAPSGSLGLEGEYRLSQASGVPRMIGDTASLERHDQARQRFEDQPLVDASRQVGPLQVQADIRVIEVNRRRLESVGFFLGRDNGGNTQFAVGNTGSGAAFLNDGSLVPPLSEGFSIIGGNASRGYLGAISALRNNGFAYTLAEPSLVTLSGQSATFLAGGEFPFPARSSDGEITVEFKEFGIRLQLTPTVLDENRIMLKVAPEVSELDFTRSIQSGGVQVPALNVRRTDTTIQLGNGESFIISGLVSNNTLQNVDKIPGLGDLPVLGAFFRSTRFERDEKELIMIVTPHLVSPMAAGTTFDELPGDTLRRYDPTFLELLFDPQDARAIERLGEVGFSR</sequence>
<evidence type="ECO:0000256" key="2">
    <source>
        <dbReference type="SAM" id="SignalP"/>
    </source>
</evidence>
<protein>
    <submittedName>
        <fullName evidence="5">Secretin</fullName>
    </submittedName>
</protein>
<comment type="caution">
    <text evidence="5">The sequence shown here is derived from an EMBL/GenBank/DDBJ whole genome shotgun (WGS) entry which is preliminary data.</text>
</comment>
<feature type="domain" description="Type II/III secretion system secretin-like" evidence="3">
    <location>
        <begin position="234"/>
        <end position="394"/>
    </location>
</feature>
<keyword evidence="2" id="KW-0732">Signal</keyword>